<gene>
    <name evidence="1" type="ORF">SARC_10294</name>
</gene>
<dbReference type="AlphaFoldDB" id="A0A0L0FKD9"/>
<keyword evidence="2" id="KW-1185">Reference proteome</keyword>
<organism evidence="1 2">
    <name type="scientific">Sphaeroforma arctica JP610</name>
    <dbReference type="NCBI Taxonomy" id="667725"/>
    <lineage>
        <taxon>Eukaryota</taxon>
        <taxon>Ichthyosporea</taxon>
        <taxon>Ichthyophonida</taxon>
        <taxon>Sphaeroforma</taxon>
    </lineage>
</organism>
<name>A0A0L0FKD9_9EUKA</name>
<dbReference type="EMBL" id="KQ242794">
    <property type="protein sequence ID" value="KNC77242.1"/>
    <property type="molecule type" value="Genomic_DNA"/>
</dbReference>
<dbReference type="GeneID" id="25910798"/>
<dbReference type="RefSeq" id="XP_014151144.1">
    <property type="nucleotide sequence ID" value="XM_014295669.1"/>
</dbReference>
<sequence>MELFLNCLNPLLRVPRLPTDKCVCVEGTIDSAFKAAIGMLVPASRLDIDPIMIAMVVDPAVTEFKTSLNVCYGKSQFDHCGIQVTLDEVNNLWSTYGSMLGMIGMADMATIAQSVNDAANADIPVCLATPTDAELVTCMKGLITKAKTMLPAAADMVDQFDAVVLKPFLACAEQTGAAAQKTCTEGVIDTAVATTESMF</sequence>
<evidence type="ECO:0000313" key="2">
    <source>
        <dbReference type="Proteomes" id="UP000054560"/>
    </source>
</evidence>
<protein>
    <submittedName>
        <fullName evidence="1">Uncharacterized protein</fullName>
    </submittedName>
</protein>
<reference evidence="1 2" key="1">
    <citation type="submission" date="2011-02" db="EMBL/GenBank/DDBJ databases">
        <title>The Genome Sequence of Sphaeroforma arctica JP610.</title>
        <authorList>
            <consortium name="The Broad Institute Genome Sequencing Platform"/>
            <person name="Russ C."/>
            <person name="Cuomo C."/>
            <person name="Young S.K."/>
            <person name="Zeng Q."/>
            <person name="Gargeya S."/>
            <person name="Alvarado L."/>
            <person name="Berlin A."/>
            <person name="Chapman S.B."/>
            <person name="Chen Z."/>
            <person name="Freedman E."/>
            <person name="Gellesch M."/>
            <person name="Goldberg J."/>
            <person name="Griggs A."/>
            <person name="Gujja S."/>
            <person name="Heilman E."/>
            <person name="Heiman D."/>
            <person name="Howarth C."/>
            <person name="Mehta T."/>
            <person name="Neiman D."/>
            <person name="Pearson M."/>
            <person name="Roberts A."/>
            <person name="Saif S."/>
            <person name="Shea T."/>
            <person name="Shenoy N."/>
            <person name="Sisk P."/>
            <person name="Stolte C."/>
            <person name="Sykes S."/>
            <person name="White J."/>
            <person name="Yandava C."/>
            <person name="Burger G."/>
            <person name="Gray M.W."/>
            <person name="Holland P.W.H."/>
            <person name="King N."/>
            <person name="Lang F.B.F."/>
            <person name="Roger A.J."/>
            <person name="Ruiz-Trillo I."/>
            <person name="Haas B."/>
            <person name="Nusbaum C."/>
            <person name="Birren B."/>
        </authorList>
    </citation>
    <scope>NUCLEOTIDE SEQUENCE [LARGE SCALE GENOMIC DNA]</scope>
    <source>
        <strain evidence="1 2">JP610</strain>
    </source>
</reference>
<accession>A0A0L0FKD9</accession>
<evidence type="ECO:0000313" key="1">
    <source>
        <dbReference type="EMBL" id="KNC77242.1"/>
    </source>
</evidence>
<dbReference type="Proteomes" id="UP000054560">
    <property type="component" value="Unassembled WGS sequence"/>
</dbReference>
<proteinExistence type="predicted"/>